<dbReference type="InterPro" id="IPR013096">
    <property type="entry name" value="Cupin_2"/>
</dbReference>
<dbReference type="CDD" id="cd02224">
    <property type="entry name" value="cupin_SPO2919-like"/>
    <property type="match status" value="1"/>
</dbReference>
<organism evidence="3 4">
    <name type="scientific">Undibacterium seohonense</name>
    <dbReference type="NCBI Taxonomy" id="1344950"/>
    <lineage>
        <taxon>Bacteria</taxon>
        <taxon>Pseudomonadati</taxon>
        <taxon>Pseudomonadota</taxon>
        <taxon>Betaproteobacteria</taxon>
        <taxon>Burkholderiales</taxon>
        <taxon>Oxalobacteraceae</taxon>
        <taxon>Undibacterium</taxon>
    </lineage>
</organism>
<dbReference type="InterPro" id="IPR014710">
    <property type="entry name" value="RmlC-like_jellyroll"/>
</dbReference>
<evidence type="ECO:0000256" key="1">
    <source>
        <dbReference type="ARBA" id="ARBA00022723"/>
    </source>
</evidence>
<dbReference type="PANTHER" id="PTHR35848">
    <property type="entry name" value="OXALATE-BINDING PROTEIN"/>
    <property type="match status" value="1"/>
</dbReference>
<accession>A0ABR6WZV9</accession>
<dbReference type="RefSeq" id="WP_186921054.1">
    <property type="nucleotide sequence ID" value="NZ_JACOFW010000002.1"/>
</dbReference>
<dbReference type="EMBL" id="JACOFW010000002">
    <property type="protein sequence ID" value="MBC3806182.1"/>
    <property type="molecule type" value="Genomic_DNA"/>
</dbReference>
<feature type="domain" description="Cupin type-2" evidence="2">
    <location>
        <begin position="59"/>
        <end position="129"/>
    </location>
</feature>
<evidence type="ECO:0000313" key="4">
    <source>
        <dbReference type="Proteomes" id="UP000648257"/>
    </source>
</evidence>
<dbReference type="Pfam" id="PF07883">
    <property type="entry name" value="Cupin_2"/>
    <property type="match status" value="1"/>
</dbReference>
<keyword evidence="1" id="KW-0479">Metal-binding</keyword>
<evidence type="ECO:0000313" key="3">
    <source>
        <dbReference type="EMBL" id="MBC3806182.1"/>
    </source>
</evidence>
<reference evidence="3 4" key="1">
    <citation type="submission" date="2020-08" db="EMBL/GenBank/DDBJ databases">
        <title>Novel species isolated from subtropical streams in China.</title>
        <authorList>
            <person name="Lu H."/>
        </authorList>
    </citation>
    <scope>NUCLEOTIDE SEQUENCE [LARGE SCALE GENOMIC DNA]</scope>
    <source>
        <strain evidence="3 4">KACC 16656</strain>
    </source>
</reference>
<dbReference type="InterPro" id="IPR011051">
    <property type="entry name" value="RmlC_Cupin_sf"/>
</dbReference>
<dbReference type="Proteomes" id="UP000648257">
    <property type="component" value="Unassembled WGS sequence"/>
</dbReference>
<protein>
    <submittedName>
        <fullName evidence="3">Cupin domain-containing protein</fullName>
    </submittedName>
</protein>
<evidence type="ECO:0000259" key="2">
    <source>
        <dbReference type="Pfam" id="PF07883"/>
    </source>
</evidence>
<sequence length="168" mass="18633">MTMPNPITEDHPKPPIAASQVPARLTPSNYPSIFAIQMVGRKKQALGDYFGLNNFGVNLTELQPGARSSLVHYHTRQDEFIYVLEGCVTLILGDSELLLQAGMCCGFPAMGAAHSLINHSDKMVRYLEIGDRTEGDEGIYPQDDLQALRVDGRWQFVHKDGRPYGTDV</sequence>
<comment type="caution">
    <text evidence="3">The sequence shown here is derived from an EMBL/GenBank/DDBJ whole genome shotgun (WGS) entry which is preliminary data.</text>
</comment>
<keyword evidence="4" id="KW-1185">Reference proteome</keyword>
<dbReference type="SUPFAM" id="SSF51182">
    <property type="entry name" value="RmlC-like cupins"/>
    <property type="match status" value="1"/>
</dbReference>
<gene>
    <name evidence="3" type="ORF">H8K52_02335</name>
</gene>
<name>A0ABR6WZV9_9BURK</name>
<dbReference type="PANTHER" id="PTHR35848:SF9">
    <property type="entry name" value="SLL1358 PROTEIN"/>
    <property type="match status" value="1"/>
</dbReference>
<dbReference type="InterPro" id="IPR051610">
    <property type="entry name" value="GPI/OXD"/>
</dbReference>
<dbReference type="Gene3D" id="2.60.120.10">
    <property type="entry name" value="Jelly Rolls"/>
    <property type="match status" value="1"/>
</dbReference>
<proteinExistence type="predicted"/>